<evidence type="ECO:0000256" key="1">
    <source>
        <dbReference type="ARBA" id="ARBA00009437"/>
    </source>
</evidence>
<dbReference type="Proteomes" id="UP000249688">
    <property type="component" value="Unassembled WGS sequence"/>
</dbReference>
<evidence type="ECO:0000256" key="4">
    <source>
        <dbReference type="ARBA" id="ARBA00023163"/>
    </source>
</evidence>
<dbReference type="GO" id="GO:0003700">
    <property type="term" value="F:DNA-binding transcription factor activity"/>
    <property type="evidence" value="ECO:0007669"/>
    <property type="project" value="InterPro"/>
</dbReference>
<comment type="caution">
    <text evidence="6">The sequence shown here is derived from an EMBL/GenBank/DDBJ whole genome shotgun (WGS) entry which is preliminary data.</text>
</comment>
<evidence type="ECO:0000256" key="2">
    <source>
        <dbReference type="ARBA" id="ARBA00023015"/>
    </source>
</evidence>
<proteinExistence type="inferred from homology"/>
<dbReference type="CDD" id="cd05466">
    <property type="entry name" value="PBP2_LTTR_substrate"/>
    <property type="match status" value="1"/>
</dbReference>
<accession>A0A2W7ITJ6</accession>
<dbReference type="FunFam" id="1.10.10.10:FF:000001">
    <property type="entry name" value="LysR family transcriptional regulator"/>
    <property type="match status" value="1"/>
</dbReference>
<gene>
    <name evidence="6" type="ORF">C8P66_101341</name>
</gene>
<dbReference type="InterPro" id="IPR036388">
    <property type="entry name" value="WH-like_DNA-bd_sf"/>
</dbReference>
<dbReference type="InterPro" id="IPR005119">
    <property type="entry name" value="LysR_subst-bd"/>
</dbReference>
<dbReference type="PANTHER" id="PTHR30126">
    <property type="entry name" value="HTH-TYPE TRANSCRIPTIONAL REGULATOR"/>
    <property type="match status" value="1"/>
</dbReference>
<keyword evidence="2" id="KW-0805">Transcription regulation</keyword>
<evidence type="ECO:0000259" key="5">
    <source>
        <dbReference type="PROSITE" id="PS50931"/>
    </source>
</evidence>
<keyword evidence="7" id="KW-1185">Reference proteome</keyword>
<keyword evidence="4" id="KW-0804">Transcription</keyword>
<feature type="domain" description="HTH lysR-type" evidence="5">
    <location>
        <begin position="11"/>
        <end position="68"/>
    </location>
</feature>
<evidence type="ECO:0000313" key="6">
    <source>
        <dbReference type="EMBL" id="PZW51121.1"/>
    </source>
</evidence>
<dbReference type="AlphaFoldDB" id="A0A2W7ITJ6"/>
<dbReference type="PROSITE" id="PS50931">
    <property type="entry name" value="HTH_LYSR"/>
    <property type="match status" value="1"/>
</dbReference>
<sequence length="306" mass="32888">MGGPDLGLSGMNLRFLETFLWVARLNSFSATAERLHTTQAAVSNRIAALERELGIRLFDRDLRSVRLTPEGRACLARAEEIVRLAQEFQGSVSARHALRGRLAIGAIDSVVHTWLPALIRRIHQTYPCVELELTVDSSLTIAGQLHRNEIDLALIMGPVIAPEVESLTLCRLPCSWYAAPAMDLPPGPLRVAALAAYPIFAFTRGSKPHQDVLRHFADAGVKADTVSNFNSIATMMILAADGLGLTVLPDAAAAAAVAAGRLRRLEVSPPCPAIEVHAAYSNQPRNVIAATVAAMALEEARLQAVA</sequence>
<comment type="similarity">
    <text evidence="1">Belongs to the LysR transcriptional regulatory family.</text>
</comment>
<protein>
    <submittedName>
        <fullName evidence="6">LysR family transcriptional regulator</fullName>
    </submittedName>
</protein>
<dbReference type="SUPFAM" id="SSF46785">
    <property type="entry name" value="Winged helix' DNA-binding domain"/>
    <property type="match status" value="1"/>
</dbReference>
<dbReference type="GO" id="GO:0000976">
    <property type="term" value="F:transcription cis-regulatory region binding"/>
    <property type="evidence" value="ECO:0007669"/>
    <property type="project" value="TreeGrafter"/>
</dbReference>
<evidence type="ECO:0000256" key="3">
    <source>
        <dbReference type="ARBA" id="ARBA00023125"/>
    </source>
</evidence>
<dbReference type="Gene3D" id="3.40.190.10">
    <property type="entry name" value="Periplasmic binding protein-like II"/>
    <property type="match status" value="2"/>
</dbReference>
<organism evidence="6 7">
    <name type="scientific">Humitalea rosea</name>
    <dbReference type="NCBI Taxonomy" id="990373"/>
    <lineage>
        <taxon>Bacteria</taxon>
        <taxon>Pseudomonadati</taxon>
        <taxon>Pseudomonadota</taxon>
        <taxon>Alphaproteobacteria</taxon>
        <taxon>Acetobacterales</taxon>
        <taxon>Roseomonadaceae</taxon>
        <taxon>Humitalea</taxon>
    </lineage>
</organism>
<keyword evidence="3" id="KW-0238">DNA-binding</keyword>
<name>A0A2W7ITJ6_9PROT</name>
<dbReference type="SUPFAM" id="SSF53850">
    <property type="entry name" value="Periplasmic binding protein-like II"/>
    <property type="match status" value="1"/>
</dbReference>
<dbReference type="InterPro" id="IPR036390">
    <property type="entry name" value="WH_DNA-bd_sf"/>
</dbReference>
<reference evidence="6 7" key="1">
    <citation type="submission" date="2018-06" db="EMBL/GenBank/DDBJ databases">
        <title>Genomic Encyclopedia of Archaeal and Bacterial Type Strains, Phase II (KMG-II): from individual species to whole genera.</title>
        <authorList>
            <person name="Goeker M."/>
        </authorList>
    </citation>
    <scope>NUCLEOTIDE SEQUENCE [LARGE SCALE GENOMIC DNA]</scope>
    <source>
        <strain evidence="6 7">DSM 24525</strain>
    </source>
</reference>
<dbReference type="PRINTS" id="PR00039">
    <property type="entry name" value="HTHLYSR"/>
</dbReference>
<dbReference type="Gene3D" id="1.10.10.10">
    <property type="entry name" value="Winged helix-like DNA-binding domain superfamily/Winged helix DNA-binding domain"/>
    <property type="match status" value="1"/>
</dbReference>
<dbReference type="Pfam" id="PF03466">
    <property type="entry name" value="LysR_substrate"/>
    <property type="match status" value="1"/>
</dbReference>
<dbReference type="PANTHER" id="PTHR30126:SF77">
    <property type="entry name" value="TRANSCRIPTIONAL REGULATORY PROTEIN"/>
    <property type="match status" value="1"/>
</dbReference>
<dbReference type="InterPro" id="IPR000847">
    <property type="entry name" value="LysR_HTH_N"/>
</dbReference>
<dbReference type="Pfam" id="PF00126">
    <property type="entry name" value="HTH_1"/>
    <property type="match status" value="1"/>
</dbReference>
<evidence type="ECO:0000313" key="7">
    <source>
        <dbReference type="Proteomes" id="UP000249688"/>
    </source>
</evidence>
<dbReference type="EMBL" id="QKYU01000001">
    <property type="protein sequence ID" value="PZW51121.1"/>
    <property type="molecule type" value="Genomic_DNA"/>
</dbReference>